<dbReference type="RefSeq" id="WP_274046045.1">
    <property type="nucleotide sequence ID" value="NZ_JANCPR020000036.1"/>
</dbReference>
<sequence>MAEGGEQSQGLTVPEGVLSSPGAELKVPESTVKGLTKGIRGVLNELREVGTDVDAAQGSGFNEMSLTKMEVGDDALSESFEGFCEQWEWGVRGLMAEADAIAEQLGLSAGMTWEEDRYRSIAINGTVNALTPAGNPYASEDGLADVGIGGALIGRSEGKPGEGGEPGGAGETGSAGAAG</sequence>
<organism evidence="2 3">
    <name type="scientific">Streptomyces iconiensis</name>
    <dbReference type="NCBI Taxonomy" id="1384038"/>
    <lineage>
        <taxon>Bacteria</taxon>
        <taxon>Bacillati</taxon>
        <taxon>Actinomycetota</taxon>
        <taxon>Actinomycetes</taxon>
        <taxon>Kitasatosporales</taxon>
        <taxon>Streptomycetaceae</taxon>
        <taxon>Streptomyces</taxon>
    </lineage>
</organism>
<feature type="region of interest" description="Disordered" evidence="1">
    <location>
        <begin position="1"/>
        <end position="23"/>
    </location>
</feature>
<dbReference type="Proteomes" id="UP001214441">
    <property type="component" value="Unassembled WGS sequence"/>
</dbReference>
<name>A0ABT7A416_9ACTN</name>
<accession>A0ABT7A416</accession>
<evidence type="ECO:0000313" key="3">
    <source>
        <dbReference type="Proteomes" id="UP001214441"/>
    </source>
</evidence>
<feature type="compositionally biased region" description="Gly residues" evidence="1">
    <location>
        <begin position="163"/>
        <end position="179"/>
    </location>
</feature>
<reference evidence="2 3" key="1">
    <citation type="submission" date="2023-05" db="EMBL/GenBank/DDBJ databases">
        <title>Streptantibioticus silvisoli sp. nov., acidotolerant actinomycetes 1 from pine litter.</title>
        <authorList>
            <person name="Swiecimska M."/>
            <person name="Golinska P."/>
            <person name="Sangal V."/>
            <person name="Wachnowicz B."/>
            <person name="Goodfellow M."/>
        </authorList>
    </citation>
    <scope>NUCLEOTIDE SEQUENCE [LARGE SCALE GENOMIC DNA]</scope>
    <source>
        <strain evidence="2 3">DSM 42109</strain>
    </source>
</reference>
<evidence type="ECO:0000256" key="1">
    <source>
        <dbReference type="SAM" id="MobiDB-lite"/>
    </source>
</evidence>
<keyword evidence="3" id="KW-1185">Reference proteome</keyword>
<feature type="region of interest" description="Disordered" evidence="1">
    <location>
        <begin position="153"/>
        <end position="179"/>
    </location>
</feature>
<gene>
    <name evidence="2" type="ORF">NMN56_029895</name>
</gene>
<dbReference type="EMBL" id="JANCPR020000036">
    <property type="protein sequence ID" value="MDJ1136088.1"/>
    <property type="molecule type" value="Genomic_DNA"/>
</dbReference>
<feature type="compositionally biased region" description="Polar residues" evidence="1">
    <location>
        <begin position="1"/>
        <end position="11"/>
    </location>
</feature>
<evidence type="ECO:0008006" key="4">
    <source>
        <dbReference type="Google" id="ProtNLM"/>
    </source>
</evidence>
<comment type="caution">
    <text evidence="2">The sequence shown here is derived from an EMBL/GenBank/DDBJ whole genome shotgun (WGS) entry which is preliminary data.</text>
</comment>
<evidence type="ECO:0000313" key="2">
    <source>
        <dbReference type="EMBL" id="MDJ1136088.1"/>
    </source>
</evidence>
<proteinExistence type="predicted"/>
<protein>
    <recommendedName>
        <fullName evidence="4">WXG100 family type VII secretion target</fullName>
    </recommendedName>
</protein>